<protein>
    <submittedName>
        <fullName evidence="1">Uncharacterized protein</fullName>
    </submittedName>
</protein>
<comment type="caution">
    <text evidence="1">The sequence shown here is derived from an EMBL/GenBank/DDBJ whole genome shotgun (WGS) entry which is preliminary data.</text>
</comment>
<dbReference type="AlphaFoldDB" id="A0A836CFB0"/>
<gene>
    <name evidence="1" type="ORF">JKP88DRAFT_273055</name>
</gene>
<dbReference type="EMBL" id="JAFCMP010000223">
    <property type="protein sequence ID" value="KAG5183083.1"/>
    <property type="molecule type" value="Genomic_DNA"/>
</dbReference>
<name>A0A836CFB0_9STRA</name>
<dbReference type="Proteomes" id="UP000664859">
    <property type="component" value="Unassembled WGS sequence"/>
</dbReference>
<reference evidence="1" key="1">
    <citation type="submission" date="2021-02" db="EMBL/GenBank/DDBJ databases">
        <title>First Annotated Genome of the Yellow-green Alga Tribonema minus.</title>
        <authorList>
            <person name="Mahan K.M."/>
        </authorList>
    </citation>
    <scope>NUCLEOTIDE SEQUENCE</scope>
    <source>
        <strain evidence="1">UTEX B ZZ1240</strain>
    </source>
</reference>
<evidence type="ECO:0000313" key="1">
    <source>
        <dbReference type="EMBL" id="KAG5183083.1"/>
    </source>
</evidence>
<keyword evidence="2" id="KW-1185">Reference proteome</keyword>
<accession>A0A836CFB0</accession>
<organism evidence="1 2">
    <name type="scientific">Tribonema minus</name>
    <dbReference type="NCBI Taxonomy" id="303371"/>
    <lineage>
        <taxon>Eukaryota</taxon>
        <taxon>Sar</taxon>
        <taxon>Stramenopiles</taxon>
        <taxon>Ochrophyta</taxon>
        <taxon>PX clade</taxon>
        <taxon>Xanthophyceae</taxon>
        <taxon>Tribonematales</taxon>
        <taxon>Tribonemataceae</taxon>
        <taxon>Tribonema</taxon>
    </lineage>
</organism>
<sequence>MLEEQGSPWVHSPGQMLMWFRNNDVCEQWAMEQIYGAAWVPQQVPAALKPLRPPRVLLDALDALEAMAAWEDAKAETLRLVREVEDYTRDELERDYGALLGRLRDADVAGCVPKKRALLMQTEFPRLALAHSGLFSVACHRDRPPQLETILGVARVADARRQGKCNVAKARGIVMDMAERERRLDCSASL</sequence>
<proteinExistence type="predicted"/>
<evidence type="ECO:0000313" key="2">
    <source>
        <dbReference type="Proteomes" id="UP000664859"/>
    </source>
</evidence>